<accession>A0A1H3MJD3</accession>
<dbReference type="NCBIfam" id="NF009057">
    <property type="entry name" value="PRK12391.1"/>
    <property type="match status" value="1"/>
</dbReference>
<keyword evidence="7 12" id="KW-0822">Tryptophan biosynthesis</keyword>
<evidence type="ECO:0000256" key="9">
    <source>
        <dbReference type="ARBA" id="ARBA00023141"/>
    </source>
</evidence>
<dbReference type="OrthoDB" id="9766131at2"/>
<evidence type="ECO:0000256" key="7">
    <source>
        <dbReference type="ARBA" id="ARBA00022822"/>
    </source>
</evidence>
<gene>
    <name evidence="12" type="primary">trpB</name>
    <name evidence="14" type="ORF">SAMN05192546_104154</name>
</gene>
<dbReference type="STRING" id="159292.SAMN05192546_104154"/>
<dbReference type="EMBL" id="FNPV01000004">
    <property type="protein sequence ID" value="SDY76518.1"/>
    <property type="molecule type" value="Genomic_DNA"/>
</dbReference>
<comment type="subunit">
    <text evidence="5 12">Tetramer of two alpha and two beta chains.</text>
</comment>
<protein>
    <recommendedName>
        <fullName evidence="12">Tryptophan synthase beta chain</fullName>
        <ecNumber evidence="12">4.2.1.20</ecNumber>
    </recommendedName>
</protein>
<dbReference type="Pfam" id="PF00291">
    <property type="entry name" value="PALP"/>
    <property type="match status" value="1"/>
</dbReference>
<dbReference type="PANTHER" id="PTHR48077">
    <property type="entry name" value="TRYPTOPHAN SYNTHASE-RELATED"/>
    <property type="match status" value="1"/>
</dbReference>
<evidence type="ECO:0000256" key="2">
    <source>
        <dbReference type="ARBA" id="ARBA00002786"/>
    </source>
</evidence>
<dbReference type="NCBIfam" id="TIGR01415">
    <property type="entry name" value="trpB_rel"/>
    <property type="match status" value="1"/>
</dbReference>
<dbReference type="InterPro" id="IPR006654">
    <property type="entry name" value="Trp_synth_beta"/>
</dbReference>
<comment type="similarity">
    <text evidence="4 12">Belongs to the TrpB family.</text>
</comment>
<evidence type="ECO:0000259" key="13">
    <source>
        <dbReference type="Pfam" id="PF00291"/>
    </source>
</evidence>
<organism evidence="14 15">
    <name type="scientific">Tindallia californiensis</name>
    <dbReference type="NCBI Taxonomy" id="159292"/>
    <lineage>
        <taxon>Bacteria</taxon>
        <taxon>Bacillati</taxon>
        <taxon>Bacillota</taxon>
        <taxon>Clostridia</taxon>
        <taxon>Peptostreptococcales</taxon>
        <taxon>Tindalliaceae</taxon>
        <taxon>Tindallia</taxon>
    </lineage>
</organism>
<dbReference type="RefSeq" id="WP_093312670.1">
    <property type="nucleotide sequence ID" value="NZ_FNPV01000004.1"/>
</dbReference>
<evidence type="ECO:0000256" key="12">
    <source>
        <dbReference type="HAMAP-Rule" id="MF_00133"/>
    </source>
</evidence>
<evidence type="ECO:0000256" key="4">
    <source>
        <dbReference type="ARBA" id="ARBA00009982"/>
    </source>
</evidence>
<dbReference type="HAMAP" id="MF_00133">
    <property type="entry name" value="Trp_synth_beta"/>
    <property type="match status" value="1"/>
</dbReference>
<dbReference type="AlphaFoldDB" id="A0A1H3MJD3"/>
<comment type="function">
    <text evidence="2 12">The beta subunit is responsible for the synthesis of L-tryptophan from indole and L-serine.</text>
</comment>
<dbReference type="GO" id="GO:0004834">
    <property type="term" value="F:tryptophan synthase activity"/>
    <property type="evidence" value="ECO:0007669"/>
    <property type="project" value="UniProtKB-UniRule"/>
</dbReference>
<dbReference type="InterPro" id="IPR001926">
    <property type="entry name" value="TrpB-like_PALP"/>
</dbReference>
<evidence type="ECO:0000313" key="15">
    <source>
        <dbReference type="Proteomes" id="UP000199230"/>
    </source>
</evidence>
<dbReference type="GO" id="GO:0005737">
    <property type="term" value="C:cytoplasm"/>
    <property type="evidence" value="ECO:0007669"/>
    <property type="project" value="TreeGrafter"/>
</dbReference>
<evidence type="ECO:0000256" key="10">
    <source>
        <dbReference type="ARBA" id="ARBA00023239"/>
    </source>
</evidence>
<sequence length="458" mass="50865">MKNVPYRIYLDEKELPKKWYNIQADMPVKCQPALNPQTHKPIGPEELSAIFPMELIKQEVTQERYIDIPEEVQEMYRSFRPAPLCRAYRLEEALGTPAKIYYKYEGTTPSGSHKMNTAIPQVYYNKKEGITRLATETGAGQWGSALSIASQMFGLECMVYMVKVSYEQKPYRKSLMQTYGAKVTPSPSEYTKAGREILKKDPESLGSLGIAISEAVEDAASRKDTSYALGSVLNHVILHQTIIGEEAIKQMEKIDEYPDMVIGCCGGGSNFAGISFPFMRDKIADKRKTRFIAVEPAACPTLTKGKFSYDFGDTAKMAPITMMYTLGHDFVPEGIHAGGLRYHGESPLVSQLYHDGFIEGRSVHQTKVFEAAIQFARAEAILPAPESAHAIQVAIEEAKKCKETGEEKTILFALSGHGHFDLAAYEAYLSGKIGDVEYTDDMLAEGLKCVPSIECPSI</sequence>
<comment type="pathway">
    <text evidence="3 12">Amino-acid biosynthesis; L-tryptophan biosynthesis; L-tryptophan from chorismate: step 5/5.</text>
</comment>
<dbReference type="UniPathway" id="UPA00035">
    <property type="reaction ID" value="UER00044"/>
</dbReference>
<feature type="domain" description="Tryptophan synthase beta chain-like PALP" evidence="13">
    <location>
        <begin position="80"/>
        <end position="416"/>
    </location>
</feature>
<dbReference type="PANTHER" id="PTHR48077:SF6">
    <property type="entry name" value="TRYPTOPHAN SYNTHASE"/>
    <property type="match status" value="1"/>
</dbReference>
<evidence type="ECO:0000313" key="14">
    <source>
        <dbReference type="EMBL" id="SDY76518.1"/>
    </source>
</evidence>
<dbReference type="Proteomes" id="UP000199230">
    <property type="component" value="Unassembled WGS sequence"/>
</dbReference>
<evidence type="ECO:0000256" key="6">
    <source>
        <dbReference type="ARBA" id="ARBA00022605"/>
    </source>
</evidence>
<dbReference type="Gene3D" id="3.40.50.1100">
    <property type="match status" value="2"/>
</dbReference>
<dbReference type="PIRSF" id="PIRSF500824">
    <property type="entry name" value="TrpB_prok"/>
    <property type="match status" value="1"/>
</dbReference>
<name>A0A1H3MJD3_9FIRM</name>
<feature type="modified residue" description="N6-(pyridoxal phosphate)lysine" evidence="12">
    <location>
        <position position="114"/>
    </location>
</feature>
<keyword evidence="10 12" id="KW-0456">Lyase</keyword>
<dbReference type="EC" id="4.2.1.20" evidence="12"/>
<comment type="catalytic activity">
    <reaction evidence="11 12">
        <text>(1S,2R)-1-C-(indol-3-yl)glycerol 3-phosphate + L-serine = D-glyceraldehyde 3-phosphate + L-tryptophan + H2O</text>
        <dbReference type="Rhea" id="RHEA:10532"/>
        <dbReference type="ChEBI" id="CHEBI:15377"/>
        <dbReference type="ChEBI" id="CHEBI:33384"/>
        <dbReference type="ChEBI" id="CHEBI:57912"/>
        <dbReference type="ChEBI" id="CHEBI:58866"/>
        <dbReference type="ChEBI" id="CHEBI:59776"/>
        <dbReference type="EC" id="4.2.1.20"/>
    </reaction>
</comment>
<proteinExistence type="inferred from homology"/>
<dbReference type="GO" id="GO:0030170">
    <property type="term" value="F:pyridoxal phosphate binding"/>
    <property type="evidence" value="ECO:0007669"/>
    <property type="project" value="InterPro"/>
</dbReference>
<dbReference type="CDD" id="cd06446">
    <property type="entry name" value="Trp-synth_B"/>
    <property type="match status" value="1"/>
</dbReference>
<dbReference type="InterPro" id="IPR023026">
    <property type="entry name" value="Trp_synth_beta/beta-like"/>
</dbReference>
<evidence type="ECO:0000256" key="5">
    <source>
        <dbReference type="ARBA" id="ARBA00011270"/>
    </source>
</evidence>
<keyword evidence="15" id="KW-1185">Reference proteome</keyword>
<dbReference type="GO" id="GO:0052684">
    <property type="term" value="F:L-serine hydro-lyase (adding indole, L-tryptophan-forming) activity"/>
    <property type="evidence" value="ECO:0007669"/>
    <property type="project" value="TreeGrafter"/>
</dbReference>
<evidence type="ECO:0000256" key="3">
    <source>
        <dbReference type="ARBA" id="ARBA00004733"/>
    </source>
</evidence>
<comment type="cofactor">
    <cofactor evidence="1 12">
        <name>pyridoxal 5'-phosphate</name>
        <dbReference type="ChEBI" id="CHEBI:597326"/>
    </cofactor>
</comment>
<dbReference type="InterPro" id="IPR036052">
    <property type="entry name" value="TrpB-like_PALP_sf"/>
</dbReference>
<evidence type="ECO:0000256" key="8">
    <source>
        <dbReference type="ARBA" id="ARBA00022898"/>
    </source>
</evidence>
<dbReference type="SUPFAM" id="SSF53686">
    <property type="entry name" value="Tryptophan synthase beta subunit-like PLP-dependent enzymes"/>
    <property type="match status" value="1"/>
</dbReference>
<evidence type="ECO:0000256" key="11">
    <source>
        <dbReference type="ARBA" id="ARBA00049047"/>
    </source>
</evidence>
<keyword evidence="8 12" id="KW-0663">Pyridoxal phosphate</keyword>
<keyword evidence="6 12" id="KW-0028">Amino-acid biosynthesis</keyword>
<reference evidence="14 15" key="1">
    <citation type="submission" date="2016-10" db="EMBL/GenBank/DDBJ databases">
        <authorList>
            <person name="de Groot N.N."/>
        </authorList>
    </citation>
    <scope>NUCLEOTIDE SEQUENCE [LARGE SCALE GENOMIC DNA]</scope>
    <source>
        <strain evidence="14 15">APO</strain>
    </source>
</reference>
<evidence type="ECO:0000256" key="1">
    <source>
        <dbReference type="ARBA" id="ARBA00001933"/>
    </source>
</evidence>
<dbReference type="PIRSF" id="PIRSF001413">
    <property type="entry name" value="Trp_syn_beta"/>
    <property type="match status" value="1"/>
</dbReference>
<dbReference type="InterPro" id="IPR006316">
    <property type="entry name" value="Trp_synth_b-like"/>
</dbReference>
<keyword evidence="9 12" id="KW-0057">Aromatic amino acid biosynthesis</keyword>